<keyword evidence="2" id="KW-1185">Reference proteome</keyword>
<dbReference type="EMBL" id="OW152839">
    <property type="protein sequence ID" value="CAH2061186.1"/>
    <property type="molecule type" value="Genomic_DNA"/>
</dbReference>
<evidence type="ECO:0000313" key="2">
    <source>
        <dbReference type="Proteomes" id="UP000837857"/>
    </source>
</evidence>
<protein>
    <submittedName>
        <fullName evidence="1">Uncharacterized protein</fullName>
    </submittedName>
</protein>
<sequence length="115" mass="12940">MKIDTTKLRVNFAIGATHAAELRLNFNPHNKVQCKHNTAKFARRFTAAGRRAPTTRYPFAEYSTATPPPPSPPLFSRDGGIALTGRRSLLSSILSFLHYTWISTHCSRWCFMGMV</sequence>
<proteinExistence type="predicted"/>
<name>A0ABN8ILK8_9NEOP</name>
<gene>
    <name evidence="1" type="ORF">IPOD504_LOCUS11338</name>
</gene>
<organism evidence="1 2">
    <name type="scientific">Iphiclides podalirius</name>
    <name type="common">scarce swallowtail</name>
    <dbReference type="NCBI Taxonomy" id="110791"/>
    <lineage>
        <taxon>Eukaryota</taxon>
        <taxon>Metazoa</taxon>
        <taxon>Ecdysozoa</taxon>
        <taxon>Arthropoda</taxon>
        <taxon>Hexapoda</taxon>
        <taxon>Insecta</taxon>
        <taxon>Pterygota</taxon>
        <taxon>Neoptera</taxon>
        <taxon>Endopterygota</taxon>
        <taxon>Lepidoptera</taxon>
        <taxon>Glossata</taxon>
        <taxon>Ditrysia</taxon>
        <taxon>Papilionoidea</taxon>
        <taxon>Papilionidae</taxon>
        <taxon>Papilioninae</taxon>
        <taxon>Iphiclides</taxon>
    </lineage>
</organism>
<feature type="non-terminal residue" evidence="1">
    <location>
        <position position="115"/>
    </location>
</feature>
<evidence type="ECO:0000313" key="1">
    <source>
        <dbReference type="EMBL" id="CAH2061186.1"/>
    </source>
</evidence>
<reference evidence="1" key="1">
    <citation type="submission" date="2022-03" db="EMBL/GenBank/DDBJ databases">
        <authorList>
            <person name="Martin H S."/>
        </authorList>
    </citation>
    <scope>NUCLEOTIDE SEQUENCE</scope>
</reference>
<dbReference type="Proteomes" id="UP000837857">
    <property type="component" value="Chromosome 27"/>
</dbReference>
<accession>A0ABN8ILK8</accession>